<sequence length="671" mass="73212">MTQHIHTLLVANRGEIALRVMKTAQTMGIRCVAVYSEADARAPFVDFADEAVCIGPAAASESYLKVDHILDAARKTGANAIHPGYGFLSENTELAERCEAEGIHFVGPPAASIAAMGSKSAAKALMEKAGVPLVPGYHGDDQSADRFRQEAEHTGFPLLIKASAGGGGKGMRVVRSLAEVDDAVAAAQREATSSFGDPHLLIERYLENPRHVEVQVMFDKHGNGRYLFDRDCSVQRRHQKIIEEAPAPNIPDDVRREMGEAAVRCGEAIGYVGAGTVEFLYEPGAGFYFMEMNTRLQVEHPVTELITGLDLVEWQLKVAQGETLPWSQDALHYSGHAMEARVYAEDPDNDFLPVTGTLFSLSEPDNLPGVRVDSGVCQGQEITPWYDPMLAKVIAYGHTRDEARQRLVDALAHYRALGVTLNIDYVCRVLEHTEFAEGRLTTHFIEQQADSLAKQAFDHREQMALSWLAWYRATNSALLAEAASRWTSPWTAGDSYRLGGPCSQRCELRIGSEDDTLHYWLESTGHGKVQLDSEDRSIALNWRDDPDSDGVIVRLNGRTVKLGWAAHGERLGVFANAVHWEALVNHPEEQAGDAAGDGQLKAPMHGRITAVSCQPGDTVDAGTSLVALEAMKMEHTLRAPVKGTIAAVHCNEGDNVGSGQVLVEFEAEEAS</sequence>
<dbReference type="InterPro" id="IPR000089">
    <property type="entry name" value="Biotin_lipoyl"/>
</dbReference>
<dbReference type="InterPro" id="IPR050856">
    <property type="entry name" value="Biotin_carboxylase_complex"/>
</dbReference>
<protein>
    <submittedName>
        <fullName evidence="10">Acetyl/propionyl/methylcrotonyl-CoA carboxylase subunit alpha</fullName>
    </submittedName>
</protein>
<keyword evidence="2" id="KW-0436">Ligase</keyword>
<organism evidence="10 11">
    <name type="scientific">Marinobacter xestospongiae</name>
    <dbReference type="NCBI Taxonomy" id="994319"/>
    <lineage>
        <taxon>Bacteria</taxon>
        <taxon>Pseudomonadati</taxon>
        <taxon>Pseudomonadota</taxon>
        <taxon>Gammaproteobacteria</taxon>
        <taxon>Pseudomonadales</taxon>
        <taxon>Marinobacteraceae</taxon>
        <taxon>Marinobacter</taxon>
    </lineage>
</organism>
<dbReference type="InterPro" id="IPR011764">
    <property type="entry name" value="Biotin_carboxylation_dom"/>
</dbReference>
<keyword evidence="3 6" id="KW-0547">Nucleotide-binding</keyword>
<keyword evidence="11" id="KW-1185">Reference proteome</keyword>
<dbReference type="Pfam" id="PF21139">
    <property type="entry name" value="BT_MCC_alpha"/>
    <property type="match status" value="1"/>
</dbReference>
<dbReference type="Pfam" id="PF02786">
    <property type="entry name" value="CPSase_L_D2"/>
    <property type="match status" value="1"/>
</dbReference>
<dbReference type="InterPro" id="IPR048429">
    <property type="entry name" value="MCC_alpha_BT"/>
</dbReference>
<dbReference type="RefSeq" id="WP_316975195.1">
    <property type="nucleotide sequence ID" value="NZ_JAWIIJ010000020.1"/>
</dbReference>
<dbReference type="InterPro" id="IPR011054">
    <property type="entry name" value="Rudment_hybrid_motif"/>
</dbReference>
<evidence type="ECO:0000259" key="7">
    <source>
        <dbReference type="PROSITE" id="PS50968"/>
    </source>
</evidence>
<dbReference type="Proteomes" id="UP001269819">
    <property type="component" value="Unassembled WGS sequence"/>
</dbReference>
<keyword evidence="4 6" id="KW-0067">ATP-binding</keyword>
<dbReference type="InterPro" id="IPR005479">
    <property type="entry name" value="CPAse_ATP-bd"/>
</dbReference>
<dbReference type="InterPro" id="IPR005482">
    <property type="entry name" value="Biotin_COase_C"/>
</dbReference>
<feature type="domain" description="Lipoyl-binding" evidence="7">
    <location>
        <begin position="588"/>
        <end position="666"/>
    </location>
</feature>
<dbReference type="Gene3D" id="3.30.1490.20">
    <property type="entry name" value="ATP-grasp fold, A domain"/>
    <property type="match status" value="1"/>
</dbReference>
<comment type="cofactor">
    <cofactor evidence="1">
        <name>biotin</name>
        <dbReference type="ChEBI" id="CHEBI:57586"/>
    </cofactor>
</comment>
<dbReference type="PROSITE" id="PS50968">
    <property type="entry name" value="BIOTINYL_LIPOYL"/>
    <property type="match status" value="1"/>
</dbReference>
<dbReference type="SUPFAM" id="SSF56059">
    <property type="entry name" value="Glutathione synthetase ATP-binding domain-like"/>
    <property type="match status" value="1"/>
</dbReference>
<evidence type="ECO:0000259" key="8">
    <source>
        <dbReference type="PROSITE" id="PS50975"/>
    </source>
</evidence>
<evidence type="ECO:0000259" key="9">
    <source>
        <dbReference type="PROSITE" id="PS50979"/>
    </source>
</evidence>
<name>A0ABU3W2S7_9GAMM</name>
<dbReference type="Pfam" id="PF02785">
    <property type="entry name" value="Biotin_carb_C"/>
    <property type="match status" value="1"/>
</dbReference>
<accession>A0ABU3W2S7</accession>
<dbReference type="Pfam" id="PF00364">
    <property type="entry name" value="Biotin_lipoyl"/>
    <property type="match status" value="1"/>
</dbReference>
<evidence type="ECO:0000256" key="2">
    <source>
        <dbReference type="ARBA" id="ARBA00022598"/>
    </source>
</evidence>
<dbReference type="SUPFAM" id="SSF52440">
    <property type="entry name" value="PreATP-grasp domain"/>
    <property type="match status" value="1"/>
</dbReference>
<dbReference type="PANTHER" id="PTHR18866">
    <property type="entry name" value="CARBOXYLASE:PYRUVATE/ACETYL-COA/PROPIONYL-COA CARBOXYLASE"/>
    <property type="match status" value="1"/>
</dbReference>
<keyword evidence="5" id="KW-0092">Biotin</keyword>
<dbReference type="PROSITE" id="PS50975">
    <property type="entry name" value="ATP_GRASP"/>
    <property type="match status" value="1"/>
</dbReference>
<dbReference type="Gene3D" id="3.40.50.20">
    <property type="match status" value="1"/>
</dbReference>
<dbReference type="InterPro" id="IPR016185">
    <property type="entry name" value="PreATP-grasp_dom_sf"/>
</dbReference>
<dbReference type="InterPro" id="IPR005481">
    <property type="entry name" value="BC-like_N"/>
</dbReference>
<dbReference type="Gene3D" id="3.30.470.20">
    <property type="entry name" value="ATP-grasp fold, B domain"/>
    <property type="match status" value="1"/>
</dbReference>
<feature type="domain" description="Biotin carboxylation" evidence="9">
    <location>
        <begin position="4"/>
        <end position="450"/>
    </location>
</feature>
<dbReference type="EMBL" id="JAWIIJ010000020">
    <property type="protein sequence ID" value="MDV2080845.1"/>
    <property type="molecule type" value="Genomic_DNA"/>
</dbReference>
<evidence type="ECO:0000256" key="5">
    <source>
        <dbReference type="ARBA" id="ARBA00023267"/>
    </source>
</evidence>
<evidence type="ECO:0000313" key="10">
    <source>
        <dbReference type="EMBL" id="MDV2080845.1"/>
    </source>
</evidence>
<dbReference type="SUPFAM" id="SSF51246">
    <property type="entry name" value="Rudiment single hybrid motif"/>
    <property type="match status" value="1"/>
</dbReference>
<dbReference type="SUPFAM" id="SSF51230">
    <property type="entry name" value="Single hybrid motif"/>
    <property type="match status" value="1"/>
</dbReference>
<dbReference type="PROSITE" id="PS00867">
    <property type="entry name" value="CPSASE_2"/>
    <property type="match status" value="1"/>
</dbReference>
<dbReference type="InterPro" id="IPR013815">
    <property type="entry name" value="ATP_grasp_subdomain_1"/>
</dbReference>
<dbReference type="InterPro" id="IPR001882">
    <property type="entry name" value="Biotin_BS"/>
</dbReference>
<dbReference type="Pfam" id="PF00289">
    <property type="entry name" value="Biotin_carb_N"/>
    <property type="match status" value="1"/>
</dbReference>
<dbReference type="PROSITE" id="PS50979">
    <property type="entry name" value="BC"/>
    <property type="match status" value="1"/>
</dbReference>
<evidence type="ECO:0000256" key="1">
    <source>
        <dbReference type="ARBA" id="ARBA00001953"/>
    </source>
</evidence>
<gene>
    <name evidence="10" type="ORF">RYS15_19330</name>
</gene>
<dbReference type="PROSITE" id="PS00188">
    <property type="entry name" value="BIOTIN"/>
    <property type="match status" value="1"/>
</dbReference>
<evidence type="ECO:0000256" key="4">
    <source>
        <dbReference type="ARBA" id="ARBA00022840"/>
    </source>
</evidence>
<dbReference type="Gene3D" id="3.30.700.40">
    <property type="match status" value="1"/>
</dbReference>
<dbReference type="CDD" id="cd06850">
    <property type="entry name" value="biotinyl_domain"/>
    <property type="match status" value="1"/>
</dbReference>
<dbReference type="InterPro" id="IPR011761">
    <property type="entry name" value="ATP-grasp"/>
</dbReference>
<evidence type="ECO:0000256" key="6">
    <source>
        <dbReference type="PROSITE-ProRule" id="PRU00409"/>
    </source>
</evidence>
<dbReference type="Gene3D" id="2.40.50.100">
    <property type="match status" value="1"/>
</dbReference>
<evidence type="ECO:0000256" key="3">
    <source>
        <dbReference type="ARBA" id="ARBA00022741"/>
    </source>
</evidence>
<dbReference type="PANTHER" id="PTHR18866:SF33">
    <property type="entry name" value="METHYLCROTONOYL-COA CARBOXYLASE SUBUNIT ALPHA, MITOCHONDRIAL-RELATED"/>
    <property type="match status" value="1"/>
</dbReference>
<dbReference type="PROSITE" id="PS00866">
    <property type="entry name" value="CPSASE_1"/>
    <property type="match status" value="1"/>
</dbReference>
<reference evidence="10 11" key="1">
    <citation type="submission" date="2023-10" db="EMBL/GenBank/DDBJ databases">
        <title>Characteristics and mechanism of a salt-tolerant marine origin heterotrophic nitrifying- aerobic denitrifying bacteria Marinobacter xestospongiae HN1.</title>
        <authorList>
            <person name="Qi R."/>
        </authorList>
    </citation>
    <scope>NUCLEOTIDE SEQUENCE [LARGE SCALE GENOMIC DNA]</scope>
    <source>
        <strain evidence="10 11">HN1</strain>
    </source>
</reference>
<dbReference type="SMART" id="SM00878">
    <property type="entry name" value="Biotin_carb_C"/>
    <property type="match status" value="1"/>
</dbReference>
<evidence type="ECO:0000313" key="11">
    <source>
        <dbReference type="Proteomes" id="UP001269819"/>
    </source>
</evidence>
<proteinExistence type="predicted"/>
<comment type="caution">
    <text evidence="10">The sequence shown here is derived from an EMBL/GenBank/DDBJ whole genome shotgun (WGS) entry which is preliminary data.</text>
</comment>
<feature type="domain" description="ATP-grasp" evidence="8">
    <location>
        <begin position="123"/>
        <end position="320"/>
    </location>
</feature>
<dbReference type="InterPro" id="IPR011053">
    <property type="entry name" value="Single_hybrid_motif"/>
</dbReference>